<dbReference type="SUPFAM" id="SSF56266">
    <property type="entry name" value="DmpA/ArgJ-like"/>
    <property type="match status" value="1"/>
</dbReference>
<dbReference type="InterPro" id="IPR005321">
    <property type="entry name" value="Peptidase_S58_DmpA"/>
</dbReference>
<dbReference type="InterPro" id="IPR016117">
    <property type="entry name" value="ArgJ-like_dom_sf"/>
</dbReference>
<gene>
    <name evidence="2" type="ORF">M427DRAFT_64947</name>
</gene>
<evidence type="ECO:0000313" key="3">
    <source>
        <dbReference type="Proteomes" id="UP000070544"/>
    </source>
</evidence>
<dbReference type="Gene3D" id="3.60.70.12">
    <property type="entry name" value="L-amino peptidase D-ALA esterase/amidase"/>
    <property type="match status" value="1"/>
</dbReference>
<proteinExistence type="inferred from homology"/>
<dbReference type="GO" id="GO:0004177">
    <property type="term" value="F:aminopeptidase activity"/>
    <property type="evidence" value="ECO:0007669"/>
    <property type="project" value="TreeGrafter"/>
</dbReference>
<protein>
    <submittedName>
        <fullName evidence="2">Uncharacterized protein</fullName>
    </submittedName>
</protein>
<sequence>MSLPALSNDSYALHFPDNPNLVPITEPPKDGRSLDLSDWATFKIGIAEYPSGPTGSTVFIFSGGNAICYPDVRGGSPGTLMAATGGKTDAIVLTGGSCFGLEAATGVTAELLAQQGYTADWQTIPITRSAVVYDLSARPNTIYPDKALGRAAVRAARPGVFPMGRRGAGGAVSVGKMDGRRDMAEWAGQGGAYRNFNGVKIAVFTVVNAVGVIVDRSGTVVRGHFDAKNNRRLSLEEYSTAYASNSTTESVHPRPDGTPRNTTITLFVTNAKFESAFAVEAFKNVVKSVHASMARAIQPFHLLTDGDTFFGVTTNELDVEWTDLPPPAGDNSGRVKMSTQVLSYLGGELAWDAVLNSFDERSSTVG</sequence>
<evidence type="ECO:0000256" key="1">
    <source>
        <dbReference type="ARBA" id="ARBA00007068"/>
    </source>
</evidence>
<accession>A0A138ZXG5</accession>
<dbReference type="OMA" id="PHFWAAP"/>
<dbReference type="OrthoDB" id="331038at2759"/>
<keyword evidence="3" id="KW-1185">Reference proteome</keyword>
<comment type="similarity">
    <text evidence="1">Belongs to the peptidase S58 family.</text>
</comment>
<dbReference type="EMBL" id="KQ965905">
    <property type="protein sequence ID" value="KXS08985.1"/>
    <property type="molecule type" value="Genomic_DNA"/>
</dbReference>
<reference evidence="2 3" key="1">
    <citation type="journal article" date="2015" name="Genome Biol. Evol.">
        <title>Phylogenomic analyses indicate that early fungi evolved digesting cell walls of algal ancestors of land plants.</title>
        <authorList>
            <person name="Chang Y."/>
            <person name="Wang S."/>
            <person name="Sekimoto S."/>
            <person name="Aerts A.L."/>
            <person name="Choi C."/>
            <person name="Clum A."/>
            <person name="LaButti K.M."/>
            <person name="Lindquist E.A."/>
            <person name="Yee Ngan C."/>
            <person name="Ohm R.A."/>
            <person name="Salamov A.A."/>
            <person name="Grigoriev I.V."/>
            <person name="Spatafora J.W."/>
            <person name="Berbee M.L."/>
        </authorList>
    </citation>
    <scope>NUCLEOTIDE SEQUENCE [LARGE SCALE GENOMIC DNA]</scope>
    <source>
        <strain evidence="2 3">JEL478</strain>
    </source>
</reference>
<dbReference type="PANTHER" id="PTHR36512">
    <property type="entry name" value="D-AMINOPEPTIDASE"/>
    <property type="match status" value="1"/>
</dbReference>
<dbReference type="Proteomes" id="UP000070544">
    <property type="component" value="Unassembled WGS sequence"/>
</dbReference>
<evidence type="ECO:0000313" key="2">
    <source>
        <dbReference type="EMBL" id="KXS08985.1"/>
    </source>
</evidence>
<name>A0A138ZXG5_GONPJ</name>
<dbReference type="SMR" id="A0A138ZXG5"/>
<organism evidence="2 3">
    <name type="scientific">Gonapodya prolifera (strain JEL478)</name>
    <name type="common">Monoblepharis prolifera</name>
    <dbReference type="NCBI Taxonomy" id="1344416"/>
    <lineage>
        <taxon>Eukaryota</taxon>
        <taxon>Fungi</taxon>
        <taxon>Fungi incertae sedis</taxon>
        <taxon>Chytridiomycota</taxon>
        <taxon>Chytridiomycota incertae sedis</taxon>
        <taxon>Monoblepharidomycetes</taxon>
        <taxon>Monoblepharidales</taxon>
        <taxon>Gonapodyaceae</taxon>
        <taxon>Gonapodya</taxon>
    </lineage>
</organism>
<dbReference type="PANTHER" id="PTHR36512:SF3">
    <property type="entry name" value="BLR5678 PROTEIN"/>
    <property type="match status" value="1"/>
</dbReference>
<dbReference type="AlphaFoldDB" id="A0A138ZXG5"/>